<dbReference type="EMBL" id="PSQE01000002">
    <property type="protein sequence ID" value="RHN74109.1"/>
    <property type="molecule type" value="Genomic_DNA"/>
</dbReference>
<organism evidence="2 3">
    <name type="scientific">Medicago truncatula</name>
    <name type="common">Barrel medic</name>
    <name type="synonym">Medicago tribuloides</name>
    <dbReference type="NCBI Taxonomy" id="3880"/>
    <lineage>
        <taxon>Eukaryota</taxon>
        <taxon>Viridiplantae</taxon>
        <taxon>Streptophyta</taxon>
        <taxon>Embryophyta</taxon>
        <taxon>Tracheophyta</taxon>
        <taxon>Spermatophyta</taxon>
        <taxon>Magnoliopsida</taxon>
        <taxon>eudicotyledons</taxon>
        <taxon>Gunneridae</taxon>
        <taxon>Pentapetalae</taxon>
        <taxon>rosids</taxon>
        <taxon>fabids</taxon>
        <taxon>Fabales</taxon>
        <taxon>Fabaceae</taxon>
        <taxon>Papilionoideae</taxon>
        <taxon>50 kb inversion clade</taxon>
        <taxon>NPAAA clade</taxon>
        <taxon>Hologalegina</taxon>
        <taxon>IRL clade</taxon>
        <taxon>Trifolieae</taxon>
        <taxon>Medicago</taxon>
    </lineage>
</organism>
<proteinExistence type="predicted"/>
<comment type="caution">
    <text evidence="2">The sequence shown here is derived from an EMBL/GenBank/DDBJ whole genome shotgun (WGS) entry which is preliminary data.</text>
</comment>
<evidence type="ECO:0000313" key="3">
    <source>
        <dbReference type="Proteomes" id="UP000265566"/>
    </source>
</evidence>
<name>A0A396J7D4_MEDTR</name>
<accession>A0A396J7D4</accession>
<sequence>MTRFQEHSTREEIKARENMTDIKEPHEEGGVIIRWCEYKGK</sequence>
<gene>
    <name evidence="2" type="ORF">MtrunA17_Chr2g0306471</name>
</gene>
<evidence type="ECO:0000313" key="2">
    <source>
        <dbReference type="EMBL" id="RHN74109.1"/>
    </source>
</evidence>
<reference evidence="3" key="1">
    <citation type="journal article" date="2018" name="Nat. Plants">
        <title>Whole-genome landscape of Medicago truncatula symbiotic genes.</title>
        <authorList>
            <person name="Pecrix Y."/>
            <person name="Staton S.E."/>
            <person name="Sallet E."/>
            <person name="Lelandais-Briere C."/>
            <person name="Moreau S."/>
            <person name="Carrere S."/>
            <person name="Blein T."/>
            <person name="Jardinaud M.F."/>
            <person name="Latrasse D."/>
            <person name="Zouine M."/>
            <person name="Zahm M."/>
            <person name="Kreplak J."/>
            <person name="Mayjonade B."/>
            <person name="Satge C."/>
            <person name="Perez M."/>
            <person name="Cauet S."/>
            <person name="Marande W."/>
            <person name="Chantry-Darmon C."/>
            <person name="Lopez-Roques C."/>
            <person name="Bouchez O."/>
            <person name="Berard A."/>
            <person name="Debelle F."/>
            <person name="Munos S."/>
            <person name="Bendahmane A."/>
            <person name="Berges H."/>
            <person name="Niebel A."/>
            <person name="Buitink J."/>
            <person name="Frugier F."/>
            <person name="Benhamed M."/>
            <person name="Crespi M."/>
            <person name="Gouzy J."/>
            <person name="Gamas P."/>
        </authorList>
    </citation>
    <scope>NUCLEOTIDE SEQUENCE [LARGE SCALE GENOMIC DNA]</scope>
    <source>
        <strain evidence="3">cv. Jemalong A17</strain>
    </source>
</reference>
<evidence type="ECO:0000256" key="1">
    <source>
        <dbReference type="SAM" id="MobiDB-lite"/>
    </source>
</evidence>
<dbReference type="Proteomes" id="UP000265566">
    <property type="component" value="Chromosome 2"/>
</dbReference>
<feature type="region of interest" description="Disordered" evidence="1">
    <location>
        <begin position="1"/>
        <end position="25"/>
    </location>
</feature>
<dbReference type="AlphaFoldDB" id="A0A396J7D4"/>
<protein>
    <submittedName>
        <fullName evidence="2">Uncharacterized protein</fullName>
    </submittedName>
</protein>
<dbReference type="Gramene" id="rna10092">
    <property type="protein sequence ID" value="RHN74109.1"/>
    <property type="gene ID" value="gene10092"/>
</dbReference>